<sequence length="63" mass="7453">MLLMMVPADRSFLNRRSYSFSTQIMTWEKNTEAMSHRHEEKKIGNMESEMLNSWSRNLKAISA</sequence>
<dbReference type="EMBL" id="AK229529">
    <property type="protein sequence ID" value="BAF01384.1"/>
    <property type="molecule type" value="mRNA"/>
</dbReference>
<protein>
    <submittedName>
        <fullName evidence="1">Uncharacterized protein</fullName>
    </submittedName>
</protein>
<organism evidence="1">
    <name type="scientific">Arabidopsis thaliana</name>
    <name type="common">Mouse-ear cress</name>
    <dbReference type="NCBI Taxonomy" id="3702"/>
    <lineage>
        <taxon>Eukaryota</taxon>
        <taxon>Viridiplantae</taxon>
        <taxon>Streptophyta</taxon>
        <taxon>Embryophyta</taxon>
        <taxon>Tracheophyta</taxon>
        <taxon>Spermatophyta</taxon>
        <taxon>Magnoliopsida</taxon>
        <taxon>eudicotyledons</taxon>
        <taxon>Gunneridae</taxon>
        <taxon>Pentapetalae</taxon>
        <taxon>rosids</taxon>
        <taxon>malvids</taxon>
        <taxon>Brassicales</taxon>
        <taxon>Brassicaceae</taxon>
        <taxon>Camelineae</taxon>
        <taxon>Arabidopsis</taxon>
    </lineage>
</organism>
<proteinExistence type="evidence at transcript level"/>
<dbReference type="AlphaFoldDB" id="Q0WNB6"/>
<accession>Q0WNB6</accession>
<evidence type="ECO:0000313" key="1">
    <source>
        <dbReference type="EMBL" id="BAF01384.1"/>
    </source>
</evidence>
<reference evidence="1" key="1">
    <citation type="submission" date="2006-07" db="EMBL/GenBank/DDBJ databases">
        <title>Large-scale analysis of RIKEN Arabidopsis full-length (RAFL) cDNAs.</title>
        <authorList>
            <person name="Totoki Y."/>
            <person name="Seki M."/>
            <person name="Ishida J."/>
            <person name="Nakajima M."/>
            <person name="Enju A."/>
            <person name="Morosawa T."/>
            <person name="Kamiya A."/>
            <person name="Narusaka M."/>
            <person name="Shin-i T."/>
            <person name="Nakagawa M."/>
            <person name="Sakamoto N."/>
            <person name="Oishi K."/>
            <person name="Kohara Y."/>
            <person name="Kobayashi M."/>
            <person name="Toyoda A."/>
            <person name="Sakaki Y."/>
            <person name="Sakurai T."/>
            <person name="Iida K."/>
            <person name="Akiyama K."/>
            <person name="Satou M."/>
            <person name="Toyoda T."/>
            <person name="Konagaya A."/>
            <person name="Carninci P."/>
            <person name="Kawai J."/>
            <person name="Hayashizaki Y."/>
            <person name="Shinozaki K."/>
        </authorList>
    </citation>
    <scope>NUCLEOTIDE SEQUENCE</scope>
</reference>
<name>Q0WNB6_ARATH</name>